<organism evidence="2 3">
    <name type="scientific">Zea mays</name>
    <name type="common">Maize</name>
    <dbReference type="NCBI Taxonomy" id="4577"/>
    <lineage>
        <taxon>Eukaryota</taxon>
        <taxon>Viridiplantae</taxon>
        <taxon>Streptophyta</taxon>
        <taxon>Embryophyta</taxon>
        <taxon>Tracheophyta</taxon>
        <taxon>Spermatophyta</taxon>
        <taxon>Magnoliopsida</taxon>
        <taxon>Liliopsida</taxon>
        <taxon>Poales</taxon>
        <taxon>Poaceae</taxon>
        <taxon>PACMAD clade</taxon>
        <taxon>Panicoideae</taxon>
        <taxon>Andropogonodae</taxon>
        <taxon>Andropogoneae</taxon>
        <taxon>Tripsacinae</taxon>
        <taxon>Zea</taxon>
    </lineage>
</organism>
<protein>
    <submittedName>
        <fullName evidence="2">Uncharacterized protein</fullName>
    </submittedName>
</protein>
<proteinExistence type="predicted"/>
<sequence length="100" mass="11058">MQRWGETMDEQKGMASLPWVSYGRKSREQRKSSMPQGVETPASGRGGRHPWKARADPPWRGIQGKPHGREQGAAAQNGGAGVGVQEIRMREETCGDKEKN</sequence>
<evidence type="ECO:0000313" key="2">
    <source>
        <dbReference type="EMBL" id="PWZ04473.1"/>
    </source>
</evidence>
<name>A0A3L6D8G2_MAIZE</name>
<comment type="caution">
    <text evidence="2">The sequence shown here is derived from an EMBL/GenBank/DDBJ whole genome shotgun (WGS) entry which is preliminary data.</text>
</comment>
<evidence type="ECO:0000313" key="3">
    <source>
        <dbReference type="Proteomes" id="UP000251960"/>
    </source>
</evidence>
<evidence type="ECO:0000256" key="1">
    <source>
        <dbReference type="SAM" id="MobiDB-lite"/>
    </source>
</evidence>
<accession>A0A3L6D8G2</accession>
<feature type="region of interest" description="Disordered" evidence="1">
    <location>
        <begin position="1"/>
        <end position="100"/>
    </location>
</feature>
<feature type="compositionally biased region" description="Basic and acidic residues" evidence="1">
    <location>
        <begin position="87"/>
        <end position="100"/>
    </location>
</feature>
<gene>
    <name evidence="2" type="ORF">Zm00014a_014532</name>
</gene>
<dbReference type="Proteomes" id="UP000251960">
    <property type="component" value="Unassembled WGS sequence"/>
</dbReference>
<reference evidence="2 3" key="1">
    <citation type="journal article" date="2018" name="Nat. Genet.">
        <title>Extensive intraspecific gene order and gene structural variations between Mo17 and other maize genomes.</title>
        <authorList>
            <person name="Sun S."/>
            <person name="Zhou Y."/>
            <person name="Chen J."/>
            <person name="Shi J."/>
            <person name="Zhao H."/>
            <person name="Zhao H."/>
            <person name="Song W."/>
            <person name="Zhang M."/>
            <person name="Cui Y."/>
            <person name="Dong X."/>
            <person name="Liu H."/>
            <person name="Ma X."/>
            <person name="Jiao Y."/>
            <person name="Wang B."/>
            <person name="Wei X."/>
            <person name="Stein J.C."/>
            <person name="Glaubitz J.C."/>
            <person name="Lu F."/>
            <person name="Yu G."/>
            <person name="Liang C."/>
            <person name="Fengler K."/>
            <person name="Li B."/>
            <person name="Rafalski A."/>
            <person name="Schnable P.S."/>
            <person name="Ware D.H."/>
            <person name="Buckler E.S."/>
            <person name="Lai J."/>
        </authorList>
    </citation>
    <scope>NUCLEOTIDE SEQUENCE [LARGE SCALE GENOMIC DNA]</scope>
    <source>
        <strain evidence="3">cv. Missouri 17</strain>
        <tissue evidence="2">Seedling</tissue>
    </source>
</reference>
<dbReference type="EMBL" id="NCVQ01000232">
    <property type="protein sequence ID" value="PWZ04473.1"/>
    <property type="molecule type" value="Genomic_DNA"/>
</dbReference>
<dbReference type="AlphaFoldDB" id="A0A3L6D8G2"/>